<dbReference type="GO" id="GO:0051607">
    <property type="term" value="P:defense response to virus"/>
    <property type="evidence" value="ECO:0007669"/>
    <property type="project" value="UniProtKB-KW"/>
</dbReference>
<sequence length="442" mass="49572">MIKYLANIILELQSPLCIASGLENSYSDTQVRRDWNNLPVIPGTSLKGVIKSLASEDALKLLGIQTEPNSEENTGEGSSLIVNDALLQDSNGKVYTQLNNAVFQDELLKHYKILPNREHVCINHLGVTDGKGKFTNAIVHKGSRFQLQLKLEVNKAKDVIWEEILTLFYRQDFLLGSQATNGLGQIKPISIVHRKFDFSNMDDLQDFCAFTPYSAIVKGNKFTPKTTESTFELYKQFKFTTDAIHIGVGYGDDEVNASNLQEKCMLWNFNGNFTKAATNYVIPGASIKGVLRHRTFYYLCPAYDWKSKICLQDYKDLQKEAEAALESLFGSKAESKNENGHIGNVIVEDVTIDEKFIRNAETTFQHNSIDRFTGGTIDKMLFSEKVYAIKQPTQLKIWLSHKEGIDKKVLEAFDKAIDDLKNGRLALGGNTTNGNGFLKVAN</sequence>
<dbReference type="InterPro" id="IPR052216">
    <property type="entry name" value="CRISPR_Csm3_endoribonuclease"/>
</dbReference>
<evidence type="ECO:0000313" key="3">
    <source>
        <dbReference type="EMBL" id="PTX59816.1"/>
    </source>
</evidence>
<feature type="domain" description="CRISPR type III-associated protein" evidence="2">
    <location>
        <begin position="272"/>
        <end position="439"/>
    </location>
</feature>
<dbReference type="Proteomes" id="UP000244090">
    <property type="component" value="Unassembled WGS sequence"/>
</dbReference>
<keyword evidence="1" id="KW-0051">Antiviral defense</keyword>
<evidence type="ECO:0000259" key="2">
    <source>
        <dbReference type="Pfam" id="PF03787"/>
    </source>
</evidence>
<dbReference type="EMBL" id="QBKT01000008">
    <property type="protein sequence ID" value="PTX59816.1"/>
    <property type="molecule type" value="Genomic_DNA"/>
</dbReference>
<protein>
    <submittedName>
        <fullName evidence="3">CRISPR/Cas system CSM-associated protein Csm3 (Group 7 of RAMP superfamily)</fullName>
    </submittedName>
</protein>
<dbReference type="InterPro" id="IPR005537">
    <property type="entry name" value="RAMP_III_fam"/>
</dbReference>
<dbReference type="AlphaFoldDB" id="A0A2T6BUU5"/>
<evidence type="ECO:0000313" key="4">
    <source>
        <dbReference type="Proteomes" id="UP000244090"/>
    </source>
</evidence>
<dbReference type="CDD" id="cd09726">
    <property type="entry name" value="RAMP_I_III"/>
    <property type="match status" value="2"/>
</dbReference>
<name>A0A2T6BUU5_9FLAO</name>
<accession>A0A2T6BUU5</accession>
<dbReference type="PANTHER" id="PTHR35579">
    <property type="entry name" value="CRISPR SYSTEM CMS ENDORIBONUCLEASE CSM3"/>
    <property type="match status" value="1"/>
</dbReference>
<proteinExistence type="predicted"/>
<organism evidence="3 4">
    <name type="scientific">Kordia periserrulae</name>
    <dbReference type="NCBI Taxonomy" id="701523"/>
    <lineage>
        <taxon>Bacteria</taxon>
        <taxon>Pseudomonadati</taxon>
        <taxon>Bacteroidota</taxon>
        <taxon>Flavobacteriia</taxon>
        <taxon>Flavobacteriales</taxon>
        <taxon>Flavobacteriaceae</taxon>
        <taxon>Kordia</taxon>
    </lineage>
</organism>
<dbReference type="RefSeq" id="WP_108115967.1">
    <property type="nucleotide sequence ID" value="NZ_QBKT01000008.1"/>
</dbReference>
<comment type="caution">
    <text evidence="3">The sequence shown here is derived from an EMBL/GenBank/DDBJ whole genome shotgun (WGS) entry which is preliminary data.</text>
</comment>
<dbReference type="Pfam" id="PF03787">
    <property type="entry name" value="RAMPs"/>
    <property type="match status" value="2"/>
</dbReference>
<feature type="domain" description="CRISPR type III-associated protein" evidence="2">
    <location>
        <begin position="10"/>
        <end position="187"/>
    </location>
</feature>
<dbReference type="PANTHER" id="PTHR35579:SF6">
    <property type="entry name" value="DUF324 DOMAIN-CONTAINING PROTEIN"/>
    <property type="match status" value="1"/>
</dbReference>
<evidence type="ECO:0000256" key="1">
    <source>
        <dbReference type="ARBA" id="ARBA00023118"/>
    </source>
</evidence>
<reference evidence="3 4" key="1">
    <citation type="submission" date="2018-04" db="EMBL/GenBank/DDBJ databases">
        <title>Genomic Encyclopedia of Archaeal and Bacterial Type Strains, Phase II (KMG-II): from individual species to whole genera.</title>
        <authorList>
            <person name="Goeker M."/>
        </authorList>
    </citation>
    <scope>NUCLEOTIDE SEQUENCE [LARGE SCALE GENOMIC DNA]</scope>
    <source>
        <strain evidence="3 4">DSM 25731</strain>
    </source>
</reference>
<keyword evidence="4" id="KW-1185">Reference proteome</keyword>
<gene>
    <name evidence="3" type="ORF">C8N46_108129</name>
</gene>
<dbReference type="OrthoDB" id="1063910at2"/>